<dbReference type="InterPro" id="IPR011004">
    <property type="entry name" value="Trimer_LpxA-like_sf"/>
</dbReference>
<protein>
    <submittedName>
        <fullName evidence="5">Serine O-acetyltransferase</fullName>
    </submittedName>
</protein>
<keyword evidence="2 5" id="KW-0808">Transferase</keyword>
<dbReference type="CDD" id="cd03354">
    <property type="entry name" value="LbH_SAT"/>
    <property type="match status" value="1"/>
</dbReference>
<comment type="similarity">
    <text evidence="1">Belongs to the transferase hexapeptide repeat family.</text>
</comment>
<dbReference type="Pfam" id="PF00132">
    <property type="entry name" value="Hexapep"/>
    <property type="match status" value="1"/>
</dbReference>
<keyword evidence="4" id="KW-0012">Acyltransferase</keyword>
<dbReference type="RefSeq" id="WP_165772633.1">
    <property type="nucleotide sequence ID" value="NZ_PDJQ01000001.1"/>
</dbReference>
<dbReference type="InterPro" id="IPR001451">
    <property type="entry name" value="Hexapep"/>
</dbReference>
<dbReference type="GO" id="GO:0016746">
    <property type="term" value="F:acyltransferase activity"/>
    <property type="evidence" value="ECO:0007669"/>
    <property type="project" value="UniProtKB-KW"/>
</dbReference>
<dbReference type="AlphaFoldDB" id="A0A2A9HH19"/>
<evidence type="ECO:0000256" key="1">
    <source>
        <dbReference type="ARBA" id="ARBA00007274"/>
    </source>
</evidence>
<accession>A0A2A9HH19</accession>
<comment type="caution">
    <text evidence="5">The sequence shown here is derived from an EMBL/GenBank/DDBJ whole genome shotgun (WGS) entry which is preliminary data.</text>
</comment>
<dbReference type="EMBL" id="PDJQ01000001">
    <property type="protein sequence ID" value="PFG74653.1"/>
    <property type="molecule type" value="Genomic_DNA"/>
</dbReference>
<dbReference type="Proteomes" id="UP000223071">
    <property type="component" value="Unassembled WGS sequence"/>
</dbReference>
<dbReference type="PROSITE" id="PS00101">
    <property type="entry name" value="HEXAPEP_TRANSFERASES"/>
    <property type="match status" value="1"/>
</dbReference>
<keyword evidence="6" id="KW-1185">Reference proteome</keyword>
<evidence type="ECO:0000256" key="2">
    <source>
        <dbReference type="ARBA" id="ARBA00022679"/>
    </source>
</evidence>
<evidence type="ECO:0000256" key="4">
    <source>
        <dbReference type="ARBA" id="ARBA00023315"/>
    </source>
</evidence>
<gene>
    <name evidence="5" type="ORF">A9A59_1890</name>
</gene>
<reference evidence="5 6" key="1">
    <citation type="submission" date="2017-09" db="EMBL/GenBank/DDBJ databases">
        <title>Sequencing the genomes of two abundant thermophiles in Great Basin hot springs: Thermocrinis jamiesonii and novel Chloroflexi Thermoflexus hugenholtzii.</title>
        <authorList>
            <person name="Hedlund B."/>
        </authorList>
    </citation>
    <scope>NUCLEOTIDE SEQUENCE [LARGE SCALE GENOMIC DNA]</scope>
    <source>
        <strain evidence="5 6">G233</strain>
    </source>
</reference>
<dbReference type="Gene3D" id="2.160.10.10">
    <property type="entry name" value="Hexapeptide repeat proteins"/>
    <property type="match status" value="1"/>
</dbReference>
<evidence type="ECO:0000256" key="3">
    <source>
        <dbReference type="ARBA" id="ARBA00022737"/>
    </source>
</evidence>
<dbReference type="SUPFAM" id="SSF51161">
    <property type="entry name" value="Trimeric LpxA-like enzymes"/>
    <property type="match status" value="1"/>
</dbReference>
<keyword evidence="3" id="KW-0677">Repeat</keyword>
<proteinExistence type="inferred from homology"/>
<sequence>MFENVREDVRQAVTWHAVPGVRRLFGPRAETIASVLLSAEAQVVLIYRLQAWLRKRGIPLLPVLCRRLTMALAGVSIGDRVEIGPGLLINHGHVVIDGTTRIGPHCSIAPFVTIGLNTGGPDVSFEGPTIGRFVFIGTGAKILGPVTIGDNARIGANAVVLGDVPPNATAVGVPARVVEHEYPLGPARSSSADS</sequence>
<dbReference type="PANTHER" id="PTHR42811">
    <property type="entry name" value="SERINE ACETYLTRANSFERASE"/>
    <property type="match status" value="1"/>
</dbReference>
<dbReference type="InterPro" id="IPR018357">
    <property type="entry name" value="Hexapep_transf_CS"/>
</dbReference>
<organism evidence="5 6">
    <name type="scientific">Tepidiforma thermophila (strain KCTC 52669 / CGMCC 1.13589 / G233)</name>
    <dbReference type="NCBI Taxonomy" id="2761530"/>
    <lineage>
        <taxon>Bacteria</taxon>
        <taxon>Bacillati</taxon>
        <taxon>Chloroflexota</taxon>
        <taxon>Tepidiformia</taxon>
        <taxon>Tepidiformales</taxon>
        <taxon>Tepidiformaceae</taxon>
        <taxon>Tepidiforma</taxon>
    </lineage>
</organism>
<name>A0A2A9HH19_TEPT2</name>
<evidence type="ECO:0000313" key="6">
    <source>
        <dbReference type="Proteomes" id="UP000223071"/>
    </source>
</evidence>
<dbReference type="InterPro" id="IPR045304">
    <property type="entry name" value="LbH_SAT"/>
</dbReference>
<evidence type="ECO:0000313" key="5">
    <source>
        <dbReference type="EMBL" id="PFG74653.1"/>
    </source>
</evidence>